<evidence type="ECO:0000313" key="2">
    <source>
        <dbReference type="Proteomes" id="UP000026739"/>
    </source>
</evidence>
<proteinExistence type="predicted"/>
<dbReference type="AlphaFoldDB" id="A0A059L760"/>
<accession>A0A059L760</accession>
<protein>
    <recommendedName>
        <fullName evidence="3">Acetyl-CoA carboxylase</fullName>
    </recommendedName>
</protein>
<dbReference type="InterPro" id="IPR032024">
    <property type="entry name" value="DUF5064"/>
</dbReference>
<sequence>MFKPGHLNRTNAPGTPGVPEYNIDVFYEVRRDPKEGMLMHFKMDGAVSGKSFTEEFDMHRDTAFNFASHVAKAAARHGVPTSASLIMRGHKEYDAMFEDIRDKLGVKPGDPVDLDNVEKDRR</sequence>
<organism evidence="1 2">
    <name type="scientific">Pseudomonas mandelii PD30</name>
    <dbReference type="NCBI Taxonomy" id="1419583"/>
    <lineage>
        <taxon>Bacteria</taxon>
        <taxon>Pseudomonadati</taxon>
        <taxon>Pseudomonadota</taxon>
        <taxon>Gammaproteobacteria</taxon>
        <taxon>Pseudomonadales</taxon>
        <taxon>Pseudomonadaceae</taxon>
        <taxon>Pseudomonas</taxon>
    </lineage>
</organism>
<name>A0A059L760_9PSED</name>
<gene>
    <name evidence="1" type="ORF">V466_02360</name>
</gene>
<dbReference type="Pfam" id="PF16703">
    <property type="entry name" value="DUF5064"/>
    <property type="match status" value="1"/>
</dbReference>
<reference evidence="1 2" key="1">
    <citation type="submission" date="2013-12" db="EMBL/GenBank/DDBJ databases">
        <authorList>
            <person name="Formusa P.A."/>
            <person name="Habash M."/>
            <person name="Lee H."/>
            <person name="Trevors J.T."/>
        </authorList>
    </citation>
    <scope>NUCLEOTIDE SEQUENCE [LARGE SCALE GENOMIC DNA]</scope>
    <source>
        <strain evidence="1 2">PD30</strain>
    </source>
</reference>
<evidence type="ECO:0008006" key="3">
    <source>
        <dbReference type="Google" id="ProtNLM"/>
    </source>
</evidence>
<dbReference type="EMBL" id="AZQQ01000061">
    <property type="protein sequence ID" value="KDD70152.1"/>
    <property type="molecule type" value="Genomic_DNA"/>
</dbReference>
<evidence type="ECO:0000313" key="1">
    <source>
        <dbReference type="EMBL" id="KDD70152.1"/>
    </source>
</evidence>
<dbReference type="Gene3D" id="3.30.160.370">
    <property type="entry name" value="Domain of unknown function DUF5064"/>
    <property type="match status" value="1"/>
</dbReference>
<dbReference type="RefSeq" id="WP_033054409.1">
    <property type="nucleotide sequence ID" value="NZ_AZQQ01000061.1"/>
</dbReference>
<comment type="caution">
    <text evidence="1">The sequence shown here is derived from an EMBL/GenBank/DDBJ whole genome shotgun (WGS) entry which is preliminary data.</text>
</comment>
<dbReference type="Proteomes" id="UP000026739">
    <property type="component" value="Unassembled WGS sequence"/>
</dbReference>